<evidence type="ECO:0000313" key="1">
    <source>
        <dbReference type="EMBL" id="KAJ8133256.1"/>
    </source>
</evidence>
<organism evidence="1 2">
    <name type="scientific">Lasiodiplodia mahajangana</name>
    <dbReference type="NCBI Taxonomy" id="1108764"/>
    <lineage>
        <taxon>Eukaryota</taxon>
        <taxon>Fungi</taxon>
        <taxon>Dikarya</taxon>
        <taxon>Ascomycota</taxon>
        <taxon>Pezizomycotina</taxon>
        <taxon>Dothideomycetes</taxon>
        <taxon>Dothideomycetes incertae sedis</taxon>
        <taxon>Botryosphaeriales</taxon>
        <taxon>Botryosphaeriaceae</taxon>
        <taxon>Lasiodiplodia</taxon>
    </lineage>
</organism>
<keyword evidence="2" id="KW-1185">Reference proteome</keyword>
<protein>
    <submittedName>
        <fullName evidence="1">Uncharacterized protein</fullName>
    </submittedName>
</protein>
<name>A0ACC2K0M1_9PEZI</name>
<proteinExistence type="predicted"/>
<accession>A0ACC2K0M1</accession>
<dbReference type="Proteomes" id="UP001153332">
    <property type="component" value="Unassembled WGS sequence"/>
</dbReference>
<dbReference type="EMBL" id="JAPUUL010000028">
    <property type="protein sequence ID" value="KAJ8133256.1"/>
    <property type="molecule type" value="Genomic_DNA"/>
</dbReference>
<comment type="caution">
    <text evidence="1">The sequence shown here is derived from an EMBL/GenBank/DDBJ whole genome shotgun (WGS) entry which is preliminary data.</text>
</comment>
<reference evidence="1" key="1">
    <citation type="submission" date="2022-12" db="EMBL/GenBank/DDBJ databases">
        <title>Genome Sequence of Lasiodiplodia mahajangana.</title>
        <authorList>
            <person name="Buettner E."/>
        </authorList>
    </citation>
    <scope>NUCLEOTIDE SEQUENCE</scope>
    <source>
        <strain evidence="1">VT137</strain>
    </source>
</reference>
<gene>
    <name evidence="1" type="ORF">O1611_g360</name>
</gene>
<sequence>MVLWHRLPTGNSSLKNLPDILLPTKPPLRTGIEALFSSASAYNTNPAYQMQATNSPQIAQDGARADRGQAKVVQWSEQEYGGLEVNRDEDAGIEVHHPSDLEAHFCRMPQYIERDSRAPPHVLSSSNNSPPRKRISGFQRKWFYTLVALLVLAIIGAGVGAGVGLRRVRGVRGQSNTTKPSPILQNSSIAAIQWRDNDSKEYRVYIQSREGPLLEAAWSSSDPKWKLSRITKQSADIMLGTPITATVGYPYANSTNNLAKIVYFLSQNGTVIEHESPWKQRQFEWSESNFGTVSNGSSLFSFWDQNLDTQSQIRVIMFQDLGENSVCIKSSESTWAPKEQFPRVQGGSALAAAPVGSRRDLRLYMVDNGIMRVYRYNLTSDSLYDSISTTFNLLPHTALSISTQDNRDYFTNTTLPDCARGDQPFTHLIMFPTPDQSSLNLISWNCSSGFVNQTTKIEPLLKAPRTYLGLANTVSSLDPEDQRVYVLFDGGDGPEIEEWQVPPGSRDADWRALEVPTTFT</sequence>
<evidence type="ECO:0000313" key="2">
    <source>
        <dbReference type="Proteomes" id="UP001153332"/>
    </source>
</evidence>